<dbReference type="Gene3D" id="1.25.40.10">
    <property type="entry name" value="Tetratricopeptide repeat domain"/>
    <property type="match status" value="2"/>
</dbReference>
<dbReference type="PRINTS" id="PR00364">
    <property type="entry name" value="DISEASERSIST"/>
</dbReference>
<dbReference type="RefSeq" id="WP_326761567.1">
    <property type="nucleotide sequence ID" value="NZ_CP109135.1"/>
</dbReference>
<dbReference type="InterPro" id="IPR016032">
    <property type="entry name" value="Sig_transdc_resp-reg_C-effctor"/>
</dbReference>
<name>A0ABZ1HMV3_STRPH</name>
<dbReference type="SUPFAM" id="SSF52540">
    <property type="entry name" value="P-loop containing nucleoside triphosphate hydrolases"/>
    <property type="match status" value="1"/>
</dbReference>
<evidence type="ECO:0000256" key="1">
    <source>
        <dbReference type="ARBA" id="ARBA00005820"/>
    </source>
</evidence>
<dbReference type="EMBL" id="CP109135">
    <property type="protein sequence ID" value="WSD19580.1"/>
    <property type="molecule type" value="Genomic_DNA"/>
</dbReference>
<evidence type="ECO:0000313" key="7">
    <source>
        <dbReference type="Proteomes" id="UP001340816"/>
    </source>
</evidence>
<dbReference type="Gene3D" id="3.40.50.300">
    <property type="entry name" value="P-loop containing nucleotide triphosphate hydrolases"/>
    <property type="match status" value="1"/>
</dbReference>
<evidence type="ECO:0000256" key="3">
    <source>
        <dbReference type="ARBA" id="ARBA00023125"/>
    </source>
</evidence>
<organism evidence="6 7">
    <name type="scientific">Streptomyces phaeochromogenes</name>
    <dbReference type="NCBI Taxonomy" id="1923"/>
    <lineage>
        <taxon>Bacteria</taxon>
        <taxon>Bacillati</taxon>
        <taxon>Actinomycetota</taxon>
        <taxon>Actinomycetes</taxon>
        <taxon>Kitasatosporales</taxon>
        <taxon>Streptomycetaceae</taxon>
        <taxon>Streptomyces</taxon>
        <taxon>Streptomyces phaeochromogenes group</taxon>
    </lineage>
</organism>
<accession>A0ABZ1HMV3</accession>
<dbReference type="PANTHER" id="PTHR47691">
    <property type="entry name" value="REGULATOR-RELATED"/>
    <property type="match status" value="1"/>
</dbReference>
<protein>
    <submittedName>
        <fullName evidence="6">Winged helix-turn-helix domain-containing protein</fullName>
    </submittedName>
</protein>
<evidence type="ECO:0000256" key="2">
    <source>
        <dbReference type="ARBA" id="ARBA00023012"/>
    </source>
</evidence>
<evidence type="ECO:0000259" key="5">
    <source>
        <dbReference type="PROSITE" id="PS51755"/>
    </source>
</evidence>
<dbReference type="CDD" id="cd15831">
    <property type="entry name" value="BTAD"/>
    <property type="match status" value="1"/>
</dbReference>
<dbReference type="InterPro" id="IPR011990">
    <property type="entry name" value="TPR-like_helical_dom_sf"/>
</dbReference>
<evidence type="ECO:0000313" key="6">
    <source>
        <dbReference type="EMBL" id="WSD19580.1"/>
    </source>
</evidence>
<gene>
    <name evidence="6" type="ORF">OHB35_43620</name>
</gene>
<dbReference type="SMART" id="SM01043">
    <property type="entry name" value="BTAD"/>
    <property type="match status" value="1"/>
</dbReference>
<dbReference type="Pfam" id="PF00486">
    <property type="entry name" value="Trans_reg_C"/>
    <property type="match status" value="1"/>
</dbReference>
<dbReference type="InterPro" id="IPR005158">
    <property type="entry name" value="BTAD"/>
</dbReference>
<evidence type="ECO:0000256" key="4">
    <source>
        <dbReference type="PROSITE-ProRule" id="PRU01091"/>
    </source>
</evidence>
<dbReference type="InterPro" id="IPR036388">
    <property type="entry name" value="WH-like_DNA-bd_sf"/>
</dbReference>
<dbReference type="Proteomes" id="UP001340816">
    <property type="component" value="Chromosome"/>
</dbReference>
<keyword evidence="2" id="KW-0902">Two-component regulatory system</keyword>
<dbReference type="InterPro" id="IPR019734">
    <property type="entry name" value="TPR_rpt"/>
</dbReference>
<dbReference type="Gene3D" id="1.10.10.10">
    <property type="entry name" value="Winged helix-like DNA-binding domain superfamily/Winged helix DNA-binding domain"/>
    <property type="match status" value="1"/>
</dbReference>
<dbReference type="SUPFAM" id="SSF46894">
    <property type="entry name" value="C-terminal effector domain of the bipartite response regulators"/>
    <property type="match status" value="1"/>
</dbReference>
<comment type="similarity">
    <text evidence="1">Belongs to the AfsR/DnrI/RedD regulatory family.</text>
</comment>
<dbReference type="Pfam" id="PF25872">
    <property type="entry name" value="HTH_77"/>
    <property type="match status" value="1"/>
</dbReference>
<feature type="domain" description="OmpR/PhoB-type" evidence="5">
    <location>
        <begin position="1"/>
        <end position="94"/>
    </location>
</feature>
<feature type="DNA-binding region" description="OmpR/PhoB-type" evidence="4">
    <location>
        <begin position="1"/>
        <end position="94"/>
    </location>
</feature>
<dbReference type="SMART" id="SM00028">
    <property type="entry name" value="TPR"/>
    <property type="match status" value="4"/>
</dbReference>
<dbReference type="SMART" id="SM00862">
    <property type="entry name" value="Trans_reg_C"/>
    <property type="match status" value="1"/>
</dbReference>
<sequence>MWLWVLGELRVLRDDLSPVEIRGPRARSLLVLLALHADRPVTVDTLINGLYGSRPPGDALNALHSQVSRLRRELRKADRRELVESHAAGYRLAADPQDIDAHRFERLAAHGRRELAAGDHGRAAELLREALALWSGPALAGLDGAPFARAQAVRLDELRLAALEDRAEADLALGRHRELVTELRQLVADHPLRERPHGQLMRALHGCGRRAEALAVFQELRRTLADELGNDPSDELCAVQLAVLRGDASLTPAAPPVPASLSASLSVSVSAGGTRTPLPAQLTSFVGRRDELERVGRLLGPLERGGGARLVTVVGPGGAGKTRLAIEAAGREAGATAFVDLGGTRDSPAVPQLVLNALGMREGVLAPGGRQGQPPDAVERLTTALSGTSVLLVLDNCEHVIEVAAALVHRLLSSCPRVRVLATSREALGITSEMLCPLPPLAPPPEGVTAQRATEYPAVRLFADRTAAVRPGFRVDEENVSAVVRICRALDGLPLAIELAAARVRALPVDAVAARLDDRFRLLSRGSRTASPRHQTLRAVVGWSWDLLEEDEQRLAMRLTVFAGPFTLEAAGSVCGLPDAEAVELLAGLADKSLIEGIGGRYRMLSTVRAFCAERLAEAGEEERLLRRHAEYFAELARTAEPHLRGAGQLTWLSRLAEEHADLQAALRWAVRGEQELALGMIAALSSYWWLRGLRTDGASASVELLREIGTGPPAGLEEEYVLCVLNAAAKGEAGGALQAHLARAETVMAEPFWPPRYPFLTVLWVMGTGLPRPLEVSGLLERSDPWSGALVRLGQGHMALFGGEVAEAERQFERSLGEFRSQGDRWGTVLCLAELAMLAGWRGRPERSQTLYDEALELAGRLGAVEDIADLLCRKGDGLMAVGEFGRAREAYERAAGTARENGAPQRPAAVEWGLGEIARLGGDPREARLRYEAALGACATGWFAVEELRARVFVALGRIAEAERDPARAAEWHRRALDVTIGHNLAGAAEAVEALAGATLLTGDAARAAVQLGLGAGLRGISRAHDPDVARIARQAADRLGPDAYRAAYEQGRTMDRQAALTFLDHTPG</sequence>
<dbReference type="InterPro" id="IPR027417">
    <property type="entry name" value="P-loop_NTPase"/>
</dbReference>
<dbReference type="InterPro" id="IPR058852">
    <property type="entry name" value="HTH_77"/>
</dbReference>
<reference evidence="6 7" key="1">
    <citation type="submission" date="2022-10" db="EMBL/GenBank/DDBJ databases">
        <title>The complete genomes of actinobacterial strains from the NBC collection.</title>
        <authorList>
            <person name="Joergensen T.S."/>
            <person name="Alvarez Arevalo M."/>
            <person name="Sterndorff E.B."/>
            <person name="Faurdal D."/>
            <person name="Vuksanovic O."/>
            <person name="Mourched A.-S."/>
            <person name="Charusanti P."/>
            <person name="Shaw S."/>
            <person name="Blin K."/>
            <person name="Weber T."/>
        </authorList>
    </citation>
    <scope>NUCLEOTIDE SEQUENCE [LARGE SCALE GENOMIC DNA]</scope>
    <source>
        <strain evidence="6 7">NBC 01752</strain>
    </source>
</reference>
<dbReference type="PROSITE" id="PS51755">
    <property type="entry name" value="OMPR_PHOB"/>
    <property type="match status" value="1"/>
</dbReference>
<dbReference type="SUPFAM" id="SSF48452">
    <property type="entry name" value="TPR-like"/>
    <property type="match status" value="2"/>
</dbReference>
<keyword evidence="7" id="KW-1185">Reference proteome</keyword>
<keyword evidence="3 4" id="KW-0238">DNA-binding</keyword>
<dbReference type="InterPro" id="IPR001867">
    <property type="entry name" value="OmpR/PhoB-type_DNA-bd"/>
</dbReference>
<dbReference type="Pfam" id="PF03704">
    <property type="entry name" value="BTAD"/>
    <property type="match status" value="1"/>
</dbReference>
<dbReference type="PANTHER" id="PTHR47691:SF3">
    <property type="entry name" value="HTH-TYPE TRANSCRIPTIONAL REGULATOR RV0890C-RELATED"/>
    <property type="match status" value="1"/>
</dbReference>
<proteinExistence type="inferred from homology"/>